<keyword evidence="5 6" id="KW-0408">Iron</keyword>
<dbReference type="InterPro" id="IPR036909">
    <property type="entry name" value="Cyt_c-like_dom_sf"/>
</dbReference>
<keyword evidence="2 6" id="KW-0349">Heme</keyword>
<sequence length="295" mass="31320">MKRIARWAGFGLGGLLALVLLAAAGIRGMSAYALTRNQEPRPERIDMARADPARGLHIARTRACIECHGEGLRGTKFFDEAGVGTLYAPNLTLVAAQASDEQLARAIRQGIGHDGRPLFIMPSATYAAFTDAEVSDLVAYIRTQPRGGAEQPAMSLGPLGHLGVATGKFLTQPMLMARYRANPAPDLGPRYAAGRHLAMTICADCHDSALTGLEVKPGVVSPDLDIVGAYDAAQFATLMKTGLPPGGRELVMMTGSSRASFSHFTDREVADLFAYLKARAARRQEQAAGSAVRGS</sequence>
<reference evidence="9" key="1">
    <citation type="journal article" date="2019" name="Int. J. Syst. Evol. Microbiol.">
        <title>The Global Catalogue of Microorganisms (GCM) 10K type strain sequencing project: providing services to taxonomists for standard genome sequencing and annotation.</title>
        <authorList>
            <consortium name="The Broad Institute Genomics Platform"/>
            <consortium name="The Broad Institute Genome Sequencing Center for Infectious Disease"/>
            <person name="Wu L."/>
            <person name="Ma J."/>
        </authorList>
    </citation>
    <scope>NUCLEOTIDE SEQUENCE [LARGE SCALE GENOMIC DNA]</scope>
    <source>
        <strain evidence="9">NBRC 102146</strain>
    </source>
</reference>
<evidence type="ECO:0000313" key="9">
    <source>
        <dbReference type="Proteomes" id="UP001156703"/>
    </source>
</evidence>
<dbReference type="Pfam" id="PF13442">
    <property type="entry name" value="Cytochrome_CBB3"/>
    <property type="match status" value="1"/>
</dbReference>
<evidence type="ECO:0000256" key="4">
    <source>
        <dbReference type="ARBA" id="ARBA00022982"/>
    </source>
</evidence>
<dbReference type="Gene3D" id="1.10.760.10">
    <property type="entry name" value="Cytochrome c-like domain"/>
    <property type="match status" value="2"/>
</dbReference>
<protein>
    <recommendedName>
        <fullName evidence="7">Cytochrome c domain-containing protein</fullName>
    </recommendedName>
</protein>
<accession>A0ABQ5ZB37</accession>
<dbReference type="PANTHER" id="PTHR37823">
    <property type="entry name" value="CYTOCHROME C-553-LIKE"/>
    <property type="match status" value="1"/>
</dbReference>
<keyword evidence="4" id="KW-0249">Electron transport</keyword>
<proteinExistence type="predicted"/>
<comment type="caution">
    <text evidence="8">The sequence shown here is derived from an EMBL/GenBank/DDBJ whole genome shotgun (WGS) entry which is preliminary data.</text>
</comment>
<dbReference type="InterPro" id="IPR051811">
    <property type="entry name" value="Cytochrome_c550/c551-like"/>
</dbReference>
<evidence type="ECO:0000256" key="2">
    <source>
        <dbReference type="ARBA" id="ARBA00022617"/>
    </source>
</evidence>
<dbReference type="EMBL" id="BSOO01000036">
    <property type="protein sequence ID" value="GLR48701.1"/>
    <property type="molecule type" value="Genomic_DNA"/>
</dbReference>
<keyword evidence="9" id="KW-1185">Reference proteome</keyword>
<keyword evidence="1" id="KW-0813">Transport</keyword>
<dbReference type="InterPro" id="IPR009056">
    <property type="entry name" value="Cyt_c-like_dom"/>
</dbReference>
<gene>
    <name evidence="8" type="ORF">GCM10007925_24210</name>
</gene>
<evidence type="ECO:0000256" key="1">
    <source>
        <dbReference type="ARBA" id="ARBA00022448"/>
    </source>
</evidence>
<evidence type="ECO:0000256" key="6">
    <source>
        <dbReference type="PROSITE-ProRule" id="PRU00433"/>
    </source>
</evidence>
<evidence type="ECO:0000313" key="8">
    <source>
        <dbReference type="EMBL" id="GLR48701.1"/>
    </source>
</evidence>
<dbReference type="SUPFAM" id="SSF46626">
    <property type="entry name" value="Cytochrome c"/>
    <property type="match status" value="2"/>
</dbReference>
<keyword evidence="3 6" id="KW-0479">Metal-binding</keyword>
<evidence type="ECO:0000259" key="7">
    <source>
        <dbReference type="PROSITE" id="PS51007"/>
    </source>
</evidence>
<dbReference type="PROSITE" id="PS51007">
    <property type="entry name" value="CYTC"/>
    <property type="match status" value="2"/>
</dbReference>
<dbReference type="PANTHER" id="PTHR37823:SF1">
    <property type="entry name" value="CYTOCHROME C-553-LIKE"/>
    <property type="match status" value="1"/>
</dbReference>
<evidence type="ECO:0000256" key="3">
    <source>
        <dbReference type="ARBA" id="ARBA00022723"/>
    </source>
</evidence>
<feature type="domain" description="Cytochrome c" evidence="7">
    <location>
        <begin position="50"/>
        <end position="145"/>
    </location>
</feature>
<evidence type="ECO:0000256" key="5">
    <source>
        <dbReference type="ARBA" id="ARBA00023004"/>
    </source>
</evidence>
<dbReference type="RefSeq" id="WP_029940427.1">
    <property type="nucleotide sequence ID" value="NZ_BSOO01000036.1"/>
</dbReference>
<organism evidence="8 9">
    <name type="scientific">Sphingomonas astaxanthinifaciens DSM 22298</name>
    <dbReference type="NCBI Taxonomy" id="1123267"/>
    <lineage>
        <taxon>Bacteria</taxon>
        <taxon>Pseudomonadati</taxon>
        <taxon>Pseudomonadota</taxon>
        <taxon>Alphaproteobacteria</taxon>
        <taxon>Sphingomonadales</taxon>
        <taxon>Sphingomonadaceae</taxon>
        <taxon>Sphingomonas</taxon>
    </lineage>
</organism>
<dbReference type="Proteomes" id="UP001156703">
    <property type="component" value="Unassembled WGS sequence"/>
</dbReference>
<feature type="domain" description="Cytochrome c" evidence="7">
    <location>
        <begin position="189"/>
        <end position="280"/>
    </location>
</feature>
<name>A0ABQ5ZB37_9SPHN</name>